<dbReference type="GO" id="GO:0006620">
    <property type="term" value="P:post-translational protein targeting to endoplasmic reticulum membrane"/>
    <property type="evidence" value="ECO:0007669"/>
    <property type="project" value="TreeGrafter"/>
</dbReference>
<protein>
    <submittedName>
        <fullName evidence="1">Uncharacterized protein</fullName>
    </submittedName>
</protein>
<dbReference type="AlphaFoldDB" id="A0A5N5QQK3"/>
<gene>
    <name evidence="1" type="ORF">CTheo_2514</name>
</gene>
<evidence type="ECO:0000313" key="1">
    <source>
        <dbReference type="EMBL" id="KAB5594045.1"/>
    </source>
</evidence>
<sequence length="185" mass="19839">MPSDSEIASATLTEEFTLRFPSFKSEDAVTLGLILRKRFRGSLRHAKGKGLVISIQTVAGHTLFACTVGEGSDVSLDSWIRLNAIMNVVKRTGHSSFYVSMGMKAVGKTQEQLGLPSPEFLMEGGAFPIWLQNSPITPMGVVAVYGGSSQEDHNLVTLGIRDFFNKLTKSNGSIKAGEASITGGE</sequence>
<dbReference type="EMBL" id="SSOP01000026">
    <property type="protein sequence ID" value="KAB5594045.1"/>
    <property type="molecule type" value="Genomic_DNA"/>
</dbReference>
<accession>A0A5N5QQK3</accession>
<comment type="caution">
    <text evidence="1">The sequence shown here is derived from an EMBL/GenBank/DDBJ whole genome shotgun (WGS) entry which is preliminary data.</text>
</comment>
<dbReference type="GO" id="GO:0072380">
    <property type="term" value="C:TRC complex"/>
    <property type="evidence" value="ECO:0007669"/>
    <property type="project" value="TreeGrafter"/>
</dbReference>
<dbReference type="PANTHER" id="PTHR28255:SF1">
    <property type="entry name" value="UPF0303 PROTEIN YBR137W"/>
    <property type="match status" value="1"/>
</dbReference>
<dbReference type="InterPro" id="IPR005624">
    <property type="entry name" value="PduO/GlcC-like"/>
</dbReference>
<organism evidence="1 2">
    <name type="scientific">Ceratobasidium theobromae</name>
    <dbReference type="NCBI Taxonomy" id="1582974"/>
    <lineage>
        <taxon>Eukaryota</taxon>
        <taxon>Fungi</taxon>
        <taxon>Dikarya</taxon>
        <taxon>Basidiomycota</taxon>
        <taxon>Agaricomycotina</taxon>
        <taxon>Agaricomycetes</taxon>
        <taxon>Cantharellales</taxon>
        <taxon>Ceratobasidiaceae</taxon>
        <taxon>Ceratobasidium</taxon>
    </lineage>
</organism>
<name>A0A5N5QQK3_9AGAM</name>
<dbReference type="Proteomes" id="UP000383932">
    <property type="component" value="Unassembled WGS sequence"/>
</dbReference>
<keyword evidence="2" id="KW-1185">Reference proteome</keyword>
<dbReference type="PANTHER" id="PTHR28255">
    <property type="match status" value="1"/>
</dbReference>
<evidence type="ECO:0000313" key="2">
    <source>
        <dbReference type="Proteomes" id="UP000383932"/>
    </source>
</evidence>
<dbReference type="Gene3D" id="3.30.450.150">
    <property type="entry name" value="Haem-degrading domain"/>
    <property type="match status" value="1"/>
</dbReference>
<dbReference type="InterPro" id="IPR038084">
    <property type="entry name" value="PduO/GlcC-like_sf"/>
</dbReference>
<proteinExistence type="predicted"/>
<dbReference type="InterPro" id="IPR010371">
    <property type="entry name" value="YBR137W-like"/>
</dbReference>
<dbReference type="SUPFAM" id="SSF143744">
    <property type="entry name" value="GlcG-like"/>
    <property type="match status" value="1"/>
</dbReference>
<dbReference type="Pfam" id="PF03928">
    <property type="entry name" value="HbpS-like"/>
    <property type="match status" value="1"/>
</dbReference>
<reference evidence="1 2" key="1">
    <citation type="journal article" date="2019" name="Fungal Biol. Biotechnol.">
        <title>Draft genome sequence of fastidious pathogen Ceratobasidium theobromae, which causes vascular-streak dieback in Theobroma cacao.</title>
        <authorList>
            <person name="Ali S.S."/>
            <person name="Asman A."/>
            <person name="Shao J."/>
            <person name="Firmansyah A.P."/>
            <person name="Susilo A.W."/>
            <person name="Rosmana A."/>
            <person name="McMahon P."/>
            <person name="Junaid M."/>
            <person name="Guest D."/>
            <person name="Kheng T.Y."/>
            <person name="Meinhardt L.W."/>
            <person name="Bailey B.A."/>
        </authorList>
    </citation>
    <scope>NUCLEOTIDE SEQUENCE [LARGE SCALE GENOMIC DNA]</scope>
    <source>
        <strain evidence="1 2">CT2</strain>
    </source>
</reference>
<dbReference type="OrthoDB" id="2209940at2759"/>